<organism evidence="3 4">
    <name type="scientific">Marinifilum breve</name>
    <dbReference type="NCBI Taxonomy" id="2184082"/>
    <lineage>
        <taxon>Bacteria</taxon>
        <taxon>Pseudomonadati</taxon>
        <taxon>Bacteroidota</taxon>
        <taxon>Bacteroidia</taxon>
        <taxon>Marinilabiliales</taxon>
        <taxon>Marinifilaceae</taxon>
    </lineage>
</organism>
<reference evidence="3 4" key="1">
    <citation type="submission" date="2018-05" db="EMBL/GenBank/DDBJ databases">
        <title>Marinifilum breve JC075T sp. nov., a marine bacterium isolated from Yongle Blue Hole in the South China Sea.</title>
        <authorList>
            <person name="Fu T."/>
        </authorList>
    </citation>
    <scope>NUCLEOTIDE SEQUENCE [LARGE SCALE GENOMIC DNA]</scope>
    <source>
        <strain evidence="3 4">JC075</strain>
    </source>
</reference>
<dbReference type="InterPro" id="IPR027824">
    <property type="entry name" value="DUF4469"/>
</dbReference>
<dbReference type="InterPro" id="IPR049893">
    <property type="entry name" value="Bvu_2165-like_IHF-HU-DNA_bdg"/>
</dbReference>
<dbReference type="Proteomes" id="UP000248079">
    <property type="component" value="Unassembled WGS sequence"/>
</dbReference>
<gene>
    <name evidence="3" type="ORF">DF185_18660</name>
</gene>
<feature type="domain" description="Bvu-2165-like IHF-HU-like DNA-binding" evidence="2">
    <location>
        <begin position="2"/>
        <end position="118"/>
    </location>
</feature>
<dbReference type="OrthoDB" id="1095435at2"/>
<dbReference type="AlphaFoldDB" id="A0A2V3ZTM4"/>
<dbReference type="CDD" id="cd12843">
    <property type="entry name" value="Bvu_2165_C_like"/>
    <property type="match status" value="1"/>
</dbReference>
<evidence type="ECO:0000259" key="1">
    <source>
        <dbReference type="Pfam" id="PF14734"/>
    </source>
</evidence>
<feature type="domain" description="DUF4469" evidence="1">
    <location>
        <begin position="128"/>
        <end position="222"/>
    </location>
</feature>
<comment type="caution">
    <text evidence="3">The sequence shown here is derived from an EMBL/GenBank/DDBJ whole genome shotgun (WGS) entry which is preliminary data.</text>
</comment>
<dbReference type="Gene3D" id="2.70.50.70">
    <property type="match status" value="1"/>
</dbReference>
<accession>A0A2V3ZTM4</accession>
<dbReference type="Pfam" id="PF14848">
    <property type="entry name" value="HU-DNA_bdg"/>
    <property type="match status" value="1"/>
</dbReference>
<evidence type="ECO:0000259" key="2">
    <source>
        <dbReference type="Pfam" id="PF14848"/>
    </source>
</evidence>
<protein>
    <submittedName>
        <fullName evidence="3">Uncharacterized protein</fullName>
    </submittedName>
</protein>
<evidence type="ECO:0000313" key="3">
    <source>
        <dbReference type="EMBL" id="PXX97047.1"/>
    </source>
</evidence>
<proteinExistence type="predicted"/>
<sequence>MNYYLKENQLTEDFNYAARVLTKESHDLDGIIRLMLEKRSVISKTDIAAVFTAFFQIVEECIQRGENINLPIFNLGYSITGVFEDDTDLFDPEKHQINVNLSNGIQVKKAIEQIELTKVDSVQTDPAITSFIDIATQSKNDKLTPNSLFEIHGKRLKIAGEDASIGLFFVAEDGSETMVAQIADNGQKKIVGLVPDLTAGKYRIRIKTQSTFGAYTTKGIKETTSKFSLTIS</sequence>
<evidence type="ECO:0000313" key="4">
    <source>
        <dbReference type="Proteomes" id="UP000248079"/>
    </source>
</evidence>
<dbReference type="EMBL" id="QFLI01000010">
    <property type="protein sequence ID" value="PXX97047.1"/>
    <property type="molecule type" value="Genomic_DNA"/>
</dbReference>
<name>A0A2V3ZTM4_9BACT</name>
<keyword evidence="4" id="KW-1185">Reference proteome</keyword>
<dbReference type="Pfam" id="PF14734">
    <property type="entry name" value="DUF4469"/>
    <property type="match status" value="1"/>
</dbReference>
<dbReference type="RefSeq" id="WP_110362466.1">
    <property type="nucleotide sequence ID" value="NZ_QFLI01000010.1"/>
</dbReference>